<dbReference type="AlphaFoldDB" id="A0A645D002"/>
<sequence>MLQKQPCLPNQFHGLRHHQLPVGDPLRHGRTGVDAQRQQRDIVRPHGVQSCGGIDRMSLPIPVGPGKAVDGGDGQGESGGFQLLPGLNLLGRRDALVDFFQQGVVAGLKAQIREVQPRRPEGGQVLRRLLQDALGACIGGDPLAFGKQLPDVAQNFQQLRRGENQRVSVGQKEAFHAWVLRPRPAQVLQHLTDRGDGELLCLIHIAKGTLVVAASHSHLDDQAMGFAGGAVDGSGIVQHGRPPF</sequence>
<feature type="region of interest" description="Disordered" evidence="1">
    <location>
        <begin position="1"/>
        <end position="37"/>
    </location>
</feature>
<accession>A0A645D002</accession>
<proteinExistence type="predicted"/>
<organism evidence="2">
    <name type="scientific">bioreactor metagenome</name>
    <dbReference type="NCBI Taxonomy" id="1076179"/>
    <lineage>
        <taxon>unclassified sequences</taxon>
        <taxon>metagenomes</taxon>
        <taxon>ecological metagenomes</taxon>
    </lineage>
</organism>
<protein>
    <submittedName>
        <fullName evidence="2">Uncharacterized protein</fullName>
    </submittedName>
</protein>
<evidence type="ECO:0000313" key="2">
    <source>
        <dbReference type="EMBL" id="MPM82438.1"/>
    </source>
</evidence>
<comment type="caution">
    <text evidence="2">The sequence shown here is derived from an EMBL/GenBank/DDBJ whole genome shotgun (WGS) entry which is preliminary data.</text>
</comment>
<name>A0A645D002_9ZZZZ</name>
<dbReference type="EMBL" id="VSSQ01031526">
    <property type="protein sequence ID" value="MPM82438.1"/>
    <property type="molecule type" value="Genomic_DNA"/>
</dbReference>
<reference evidence="2" key="1">
    <citation type="submission" date="2019-08" db="EMBL/GenBank/DDBJ databases">
        <authorList>
            <person name="Kucharzyk K."/>
            <person name="Murdoch R.W."/>
            <person name="Higgins S."/>
            <person name="Loffler F."/>
        </authorList>
    </citation>
    <scope>NUCLEOTIDE SEQUENCE</scope>
</reference>
<evidence type="ECO:0000256" key="1">
    <source>
        <dbReference type="SAM" id="MobiDB-lite"/>
    </source>
</evidence>
<gene>
    <name evidence="2" type="ORF">SDC9_129499</name>
</gene>